<evidence type="ECO:0000256" key="1">
    <source>
        <dbReference type="ARBA" id="ARBA00022679"/>
    </source>
</evidence>
<keyword evidence="5" id="KW-1185">Reference proteome</keyword>
<dbReference type="Gene3D" id="1.20.120.1760">
    <property type="match status" value="1"/>
</dbReference>
<feature type="transmembrane region" description="Helical" evidence="3">
    <location>
        <begin position="89"/>
        <end position="107"/>
    </location>
</feature>
<dbReference type="GO" id="GO:0016020">
    <property type="term" value="C:membrane"/>
    <property type="evidence" value="ECO:0007669"/>
    <property type="project" value="InterPro"/>
</dbReference>
<evidence type="ECO:0000313" key="4">
    <source>
        <dbReference type="EMBL" id="VDN46188.1"/>
    </source>
</evidence>
<name>A0A3P7PBA7_9FIRM</name>
<dbReference type="AlphaFoldDB" id="A0A3P7PBA7"/>
<accession>A0A3P7PBA7</accession>
<proteinExistence type="inferred from homology"/>
<keyword evidence="3" id="KW-1133">Transmembrane helix</keyword>
<dbReference type="InterPro" id="IPR048254">
    <property type="entry name" value="CDP_ALCOHOL_P_TRANSF_CS"/>
</dbReference>
<dbReference type="Pfam" id="PF01066">
    <property type="entry name" value="CDP-OH_P_transf"/>
    <property type="match status" value="1"/>
</dbReference>
<evidence type="ECO:0000256" key="3">
    <source>
        <dbReference type="SAM" id="Phobius"/>
    </source>
</evidence>
<dbReference type="EMBL" id="LR130778">
    <property type="protein sequence ID" value="VDN46188.1"/>
    <property type="molecule type" value="Genomic_DNA"/>
</dbReference>
<feature type="transmembrane region" description="Helical" evidence="3">
    <location>
        <begin position="64"/>
        <end position="83"/>
    </location>
</feature>
<sequence>MIIRHLANILSFTRILAAFFVFFITPLSWGFYLVYSYCGLTDVLDGIVARSMQTESHMGARLDSIADMVLFIVVFYRLGPVLWLSASRWIWIFAIIIGLIRITAYIVGAMRFRQFAALHLISNKATGLVLFFVPYLFLIIDMNIVLIGLCIIAMLSSLEELLCEIKAKQYNPNIRSYFEL</sequence>
<keyword evidence="3" id="KW-0812">Transmembrane</keyword>
<dbReference type="PROSITE" id="PS00379">
    <property type="entry name" value="CDP_ALCOHOL_P_TRANSF"/>
    <property type="match status" value="1"/>
</dbReference>
<dbReference type="KEGG" id="cbar:PATL70BA_0341"/>
<keyword evidence="3" id="KW-0472">Membrane</keyword>
<keyword evidence="1 2" id="KW-0808">Transferase</keyword>
<dbReference type="GO" id="GO:0016780">
    <property type="term" value="F:phosphotransferase activity, for other substituted phosphate groups"/>
    <property type="evidence" value="ECO:0007669"/>
    <property type="project" value="InterPro"/>
</dbReference>
<dbReference type="OrthoDB" id="9796672at2"/>
<dbReference type="InterPro" id="IPR000462">
    <property type="entry name" value="CDP-OH_P_trans"/>
</dbReference>
<evidence type="ECO:0000313" key="5">
    <source>
        <dbReference type="Proteomes" id="UP000279029"/>
    </source>
</evidence>
<comment type="similarity">
    <text evidence="2">Belongs to the CDP-alcohol phosphatidyltransferase class-I family.</text>
</comment>
<protein>
    <recommendedName>
        <fullName evidence="6">CDP-alcohol phosphatidyltransferase</fullName>
    </recommendedName>
</protein>
<dbReference type="GO" id="GO:0008654">
    <property type="term" value="P:phospholipid biosynthetic process"/>
    <property type="evidence" value="ECO:0007669"/>
    <property type="project" value="InterPro"/>
</dbReference>
<gene>
    <name evidence="4" type="ORF">PATL70BA_0341</name>
</gene>
<evidence type="ECO:0000256" key="2">
    <source>
        <dbReference type="RuleBase" id="RU003750"/>
    </source>
</evidence>
<organism evidence="4 5">
    <name type="scientific">Petrocella atlantisensis</name>
    <dbReference type="NCBI Taxonomy" id="2173034"/>
    <lineage>
        <taxon>Bacteria</taxon>
        <taxon>Bacillati</taxon>
        <taxon>Bacillota</taxon>
        <taxon>Clostridia</taxon>
        <taxon>Lachnospirales</taxon>
        <taxon>Vallitaleaceae</taxon>
        <taxon>Petrocella</taxon>
    </lineage>
</organism>
<dbReference type="InterPro" id="IPR043130">
    <property type="entry name" value="CDP-OH_PTrfase_TM_dom"/>
</dbReference>
<dbReference type="RefSeq" id="WP_125135744.1">
    <property type="nucleotide sequence ID" value="NZ_LR130778.1"/>
</dbReference>
<dbReference type="Proteomes" id="UP000279029">
    <property type="component" value="Chromosome"/>
</dbReference>
<feature type="transmembrane region" description="Helical" evidence="3">
    <location>
        <begin position="128"/>
        <end position="155"/>
    </location>
</feature>
<reference evidence="4 5" key="1">
    <citation type="submission" date="2018-09" db="EMBL/GenBank/DDBJ databases">
        <authorList>
            <person name="Postec A."/>
        </authorList>
    </citation>
    <scope>NUCLEOTIDE SEQUENCE [LARGE SCALE GENOMIC DNA]</scope>
    <source>
        <strain evidence="4">70B-A</strain>
    </source>
</reference>
<evidence type="ECO:0008006" key="6">
    <source>
        <dbReference type="Google" id="ProtNLM"/>
    </source>
</evidence>